<organism evidence="1 2">
    <name type="scientific">Artomyces pyxidatus</name>
    <dbReference type="NCBI Taxonomy" id="48021"/>
    <lineage>
        <taxon>Eukaryota</taxon>
        <taxon>Fungi</taxon>
        <taxon>Dikarya</taxon>
        <taxon>Basidiomycota</taxon>
        <taxon>Agaricomycotina</taxon>
        <taxon>Agaricomycetes</taxon>
        <taxon>Russulales</taxon>
        <taxon>Auriscalpiaceae</taxon>
        <taxon>Artomyces</taxon>
    </lineage>
</organism>
<accession>A0ACB8T4J4</accession>
<sequence>MRTHPYTLQERLSSCKGHHCAVTSLQAYSPGSISPAIVAAESIYFGHLNITTTSVMESASVSCLDEHELRRRPLSHDPASSLRPELLPIIFAFHFPRNDRTPASSWLSPFSLLCKYRVASRRARLSPVARDRARRSQPVEAHSLRPRREMG</sequence>
<dbReference type="EMBL" id="MU277205">
    <property type="protein sequence ID" value="KAI0063031.1"/>
    <property type="molecule type" value="Genomic_DNA"/>
</dbReference>
<comment type="caution">
    <text evidence="1">The sequence shown here is derived from an EMBL/GenBank/DDBJ whole genome shotgun (WGS) entry which is preliminary data.</text>
</comment>
<reference evidence="1" key="1">
    <citation type="submission" date="2021-03" db="EMBL/GenBank/DDBJ databases">
        <authorList>
            <consortium name="DOE Joint Genome Institute"/>
            <person name="Ahrendt S."/>
            <person name="Looney B.P."/>
            <person name="Miyauchi S."/>
            <person name="Morin E."/>
            <person name="Drula E."/>
            <person name="Courty P.E."/>
            <person name="Chicoki N."/>
            <person name="Fauchery L."/>
            <person name="Kohler A."/>
            <person name="Kuo A."/>
            <person name="Labutti K."/>
            <person name="Pangilinan J."/>
            <person name="Lipzen A."/>
            <person name="Riley R."/>
            <person name="Andreopoulos W."/>
            <person name="He G."/>
            <person name="Johnson J."/>
            <person name="Barry K.W."/>
            <person name="Grigoriev I.V."/>
            <person name="Nagy L."/>
            <person name="Hibbett D."/>
            <person name="Henrissat B."/>
            <person name="Matheny P.B."/>
            <person name="Labbe J."/>
            <person name="Martin F."/>
        </authorList>
    </citation>
    <scope>NUCLEOTIDE SEQUENCE</scope>
    <source>
        <strain evidence="1">HHB10654</strain>
    </source>
</reference>
<protein>
    <submittedName>
        <fullName evidence="1">Uncharacterized protein</fullName>
    </submittedName>
</protein>
<evidence type="ECO:0000313" key="2">
    <source>
        <dbReference type="Proteomes" id="UP000814140"/>
    </source>
</evidence>
<dbReference type="Proteomes" id="UP000814140">
    <property type="component" value="Unassembled WGS sequence"/>
</dbReference>
<proteinExistence type="predicted"/>
<keyword evidence="2" id="KW-1185">Reference proteome</keyword>
<gene>
    <name evidence="1" type="ORF">BV25DRAFT_497374</name>
</gene>
<name>A0ACB8T4J4_9AGAM</name>
<reference evidence="1" key="2">
    <citation type="journal article" date="2022" name="New Phytol.">
        <title>Evolutionary transition to the ectomycorrhizal habit in the genomes of a hyperdiverse lineage of mushroom-forming fungi.</title>
        <authorList>
            <person name="Looney B."/>
            <person name="Miyauchi S."/>
            <person name="Morin E."/>
            <person name="Drula E."/>
            <person name="Courty P.E."/>
            <person name="Kohler A."/>
            <person name="Kuo A."/>
            <person name="LaButti K."/>
            <person name="Pangilinan J."/>
            <person name="Lipzen A."/>
            <person name="Riley R."/>
            <person name="Andreopoulos W."/>
            <person name="He G."/>
            <person name="Johnson J."/>
            <person name="Nolan M."/>
            <person name="Tritt A."/>
            <person name="Barry K.W."/>
            <person name="Grigoriev I.V."/>
            <person name="Nagy L.G."/>
            <person name="Hibbett D."/>
            <person name="Henrissat B."/>
            <person name="Matheny P.B."/>
            <person name="Labbe J."/>
            <person name="Martin F.M."/>
        </authorList>
    </citation>
    <scope>NUCLEOTIDE SEQUENCE</scope>
    <source>
        <strain evidence="1">HHB10654</strain>
    </source>
</reference>
<evidence type="ECO:0000313" key="1">
    <source>
        <dbReference type="EMBL" id="KAI0063031.1"/>
    </source>
</evidence>